<organism evidence="2 3">
    <name type="scientific">Cecembia lonarensis (strain CCUG 58316 / KCTC 22772 / LW9)</name>
    <dbReference type="NCBI Taxonomy" id="1225176"/>
    <lineage>
        <taxon>Bacteria</taxon>
        <taxon>Pseudomonadati</taxon>
        <taxon>Bacteroidota</taxon>
        <taxon>Cytophagia</taxon>
        <taxon>Cytophagales</taxon>
        <taxon>Cyclobacteriaceae</taxon>
        <taxon>Cecembia</taxon>
    </lineage>
</organism>
<protein>
    <submittedName>
        <fullName evidence="2">Lipid A 3-O-deacylase (PagL)</fullName>
    </submittedName>
</protein>
<sequence>MRFYLIIFLLLFSHLTHAQFNSRLNLESSYGFIIPHSPELRPFAQNNPYGFNLNFQMMGLSEKKWSACNCFHYLGLQLSHYNFSNREILGTASSLSGTFEPSIWRHPKWTFSVLTGMGVTYLDRVFNEKNNPDNVFFSSNLSFLLFLTPRLAYTLNEQIEASISLSYNHISNGGQRQPNKGINFPMLGFGISYYLKKDRLPQYFRLDLDKELSFFLEGGLTTRRSVEQEARRPTFSLVLGAVKPLSAINGIGGGIELNKDYSLSVNNSRLEALMPSPYIAHHFLFGRFDFSQRIGVYTQKPIGYVDNLFYQRYILKYRYFKNLSLGISLKAHGHVAENIDLRLGWAF</sequence>
<keyword evidence="1" id="KW-0732">Signal</keyword>
<reference evidence="2 3" key="1">
    <citation type="journal article" date="2012" name="J. Bacteriol.">
        <title>Draft Genome Sequence of Cecembia lonarensis Strain LW9T, Isolated from Lonar Lake, a Haloalkaline Lake in India.</title>
        <authorList>
            <person name="Shivaji S."/>
            <person name="Ara S."/>
            <person name="Singh A."/>
            <person name="Pinnaka A.K."/>
        </authorList>
    </citation>
    <scope>NUCLEOTIDE SEQUENCE [LARGE SCALE GENOMIC DNA]</scope>
    <source>
        <strain evidence="2 3">LW9</strain>
    </source>
</reference>
<dbReference type="RefSeq" id="WP_009183891.1">
    <property type="nucleotide sequence ID" value="NZ_AMGM01000008.1"/>
</dbReference>
<proteinExistence type="predicted"/>
<dbReference type="InterPro" id="IPR018550">
    <property type="entry name" value="Lipid-A_deacylase-rel"/>
</dbReference>
<feature type="chain" id="PRO_5003850208" evidence="1">
    <location>
        <begin position="19"/>
        <end position="347"/>
    </location>
</feature>
<comment type="caution">
    <text evidence="2">The sequence shown here is derived from an EMBL/GenBank/DDBJ whole genome shotgun (WGS) entry which is preliminary data.</text>
</comment>
<dbReference type="EMBL" id="AMGM01000008">
    <property type="protein sequence ID" value="EKB50465.1"/>
    <property type="molecule type" value="Genomic_DNA"/>
</dbReference>
<name>K1L218_CECL9</name>
<evidence type="ECO:0000313" key="2">
    <source>
        <dbReference type="EMBL" id="EKB50465.1"/>
    </source>
</evidence>
<dbReference type="Gene3D" id="2.40.160.20">
    <property type="match status" value="1"/>
</dbReference>
<feature type="signal peptide" evidence="1">
    <location>
        <begin position="1"/>
        <end position="18"/>
    </location>
</feature>
<keyword evidence="3" id="KW-1185">Reference proteome</keyword>
<evidence type="ECO:0000256" key="1">
    <source>
        <dbReference type="SAM" id="SignalP"/>
    </source>
</evidence>
<dbReference type="OrthoDB" id="627554at2"/>
<accession>K1L218</accession>
<dbReference type="AlphaFoldDB" id="K1L218"/>
<evidence type="ECO:0000313" key="3">
    <source>
        <dbReference type="Proteomes" id="UP000004478"/>
    </source>
</evidence>
<dbReference type="Pfam" id="PF09411">
    <property type="entry name" value="PagL"/>
    <property type="match status" value="1"/>
</dbReference>
<dbReference type="Proteomes" id="UP000004478">
    <property type="component" value="Unassembled WGS sequence"/>
</dbReference>
<gene>
    <name evidence="2" type="ORF">B879_00847</name>
</gene>